<keyword evidence="5 7" id="KW-1133">Transmembrane helix</keyword>
<keyword evidence="4 7" id="KW-0812">Transmembrane</keyword>
<organism evidence="9 10">
    <name type="scientific">Glutamicibacter mysorens</name>
    <dbReference type="NCBI Taxonomy" id="257984"/>
    <lineage>
        <taxon>Bacteria</taxon>
        <taxon>Bacillati</taxon>
        <taxon>Actinomycetota</taxon>
        <taxon>Actinomycetes</taxon>
        <taxon>Micrococcales</taxon>
        <taxon>Micrococcaceae</taxon>
        <taxon>Glutamicibacter</taxon>
    </lineage>
</organism>
<dbReference type="RefSeq" id="WP_066140491.1">
    <property type="nucleotide sequence ID" value="NZ_PGEY01000001.1"/>
</dbReference>
<dbReference type="PANTHER" id="PTHR30614">
    <property type="entry name" value="MEMBRANE COMPONENT OF AMINO ACID ABC TRANSPORTER"/>
    <property type="match status" value="1"/>
</dbReference>
<evidence type="ECO:0000256" key="7">
    <source>
        <dbReference type="RuleBase" id="RU363032"/>
    </source>
</evidence>
<evidence type="ECO:0000259" key="8">
    <source>
        <dbReference type="PROSITE" id="PS50928"/>
    </source>
</evidence>
<feature type="domain" description="ABC transmembrane type-1" evidence="8">
    <location>
        <begin position="68"/>
        <end position="258"/>
    </location>
</feature>
<feature type="transmembrane region" description="Helical" evidence="7">
    <location>
        <begin position="192"/>
        <end position="217"/>
    </location>
</feature>
<dbReference type="InterPro" id="IPR000515">
    <property type="entry name" value="MetI-like"/>
</dbReference>
<dbReference type="Pfam" id="PF00528">
    <property type="entry name" value="BPD_transp_1"/>
    <property type="match status" value="1"/>
</dbReference>
<comment type="subcellular location">
    <subcellularLocation>
        <location evidence="1 7">Cell membrane</location>
        <topology evidence="1 7">Multi-pass membrane protein</topology>
    </subcellularLocation>
</comment>
<dbReference type="InterPro" id="IPR010065">
    <property type="entry name" value="AA_ABC_transptr_permease_3TM"/>
</dbReference>
<evidence type="ECO:0000256" key="4">
    <source>
        <dbReference type="ARBA" id="ARBA00022692"/>
    </source>
</evidence>
<evidence type="ECO:0000256" key="5">
    <source>
        <dbReference type="ARBA" id="ARBA00022989"/>
    </source>
</evidence>
<dbReference type="Proteomes" id="UP000229263">
    <property type="component" value="Unassembled WGS sequence"/>
</dbReference>
<evidence type="ECO:0000256" key="2">
    <source>
        <dbReference type="ARBA" id="ARBA00022448"/>
    </source>
</evidence>
<dbReference type="SUPFAM" id="SSF161098">
    <property type="entry name" value="MetI-like"/>
    <property type="match status" value="1"/>
</dbReference>
<name>A0ABX4MXS5_9MICC</name>
<keyword evidence="3" id="KW-1003">Cell membrane</keyword>
<accession>A0ABX4MXS5</accession>
<protein>
    <submittedName>
        <fullName evidence="9">Glutamate transport system permease protein</fullName>
    </submittedName>
</protein>
<dbReference type="CDD" id="cd06261">
    <property type="entry name" value="TM_PBP2"/>
    <property type="match status" value="1"/>
</dbReference>
<dbReference type="PROSITE" id="PS50928">
    <property type="entry name" value="ABC_TM1"/>
    <property type="match status" value="1"/>
</dbReference>
<keyword evidence="6 7" id="KW-0472">Membrane</keyword>
<comment type="caution">
    <text evidence="9">The sequence shown here is derived from an EMBL/GenBank/DDBJ whole genome shotgun (WGS) entry which is preliminary data.</text>
</comment>
<feature type="transmembrane region" description="Helical" evidence="7">
    <location>
        <begin position="139"/>
        <end position="158"/>
    </location>
</feature>
<gene>
    <name evidence="9" type="ORF">ATK23_1570</name>
</gene>
<reference evidence="9 10" key="1">
    <citation type="submission" date="2017-11" db="EMBL/GenBank/DDBJ databases">
        <title>Sequencing the genomes of 1000 actinobacteria strains.</title>
        <authorList>
            <person name="Klenk H.-P."/>
        </authorList>
    </citation>
    <scope>NUCLEOTIDE SEQUENCE [LARGE SCALE GENOMIC DNA]</scope>
    <source>
        <strain evidence="9 10">DSM 12798</strain>
    </source>
</reference>
<feature type="transmembrane region" description="Helical" evidence="7">
    <location>
        <begin position="20"/>
        <end position="42"/>
    </location>
</feature>
<evidence type="ECO:0000313" key="9">
    <source>
        <dbReference type="EMBL" id="PJJ44339.1"/>
    </source>
</evidence>
<evidence type="ECO:0000256" key="1">
    <source>
        <dbReference type="ARBA" id="ARBA00004651"/>
    </source>
</evidence>
<dbReference type="InterPro" id="IPR035906">
    <property type="entry name" value="MetI-like_sf"/>
</dbReference>
<comment type="similarity">
    <text evidence="7">Belongs to the binding-protein-dependent transport system permease family.</text>
</comment>
<dbReference type="EMBL" id="PGEY01000001">
    <property type="protein sequence ID" value="PJJ44339.1"/>
    <property type="molecule type" value="Genomic_DNA"/>
</dbReference>
<dbReference type="Gene3D" id="1.10.3720.10">
    <property type="entry name" value="MetI-like"/>
    <property type="match status" value="1"/>
</dbReference>
<feature type="transmembrane region" description="Helical" evidence="7">
    <location>
        <begin position="106"/>
        <end position="127"/>
    </location>
</feature>
<keyword evidence="2 7" id="KW-0813">Transport</keyword>
<dbReference type="PANTHER" id="PTHR30614:SF21">
    <property type="entry name" value="AMINO ACID ABC TRANSPORTER PERMEASE"/>
    <property type="match status" value="1"/>
</dbReference>
<dbReference type="NCBIfam" id="TIGR01726">
    <property type="entry name" value="HEQRo_perm_3TM"/>
    <property type="match status" value="1"/>
</dbReference>
<sequence>MSASILFDTPGPKARRRILAVNIIGALIALGIVAWIILGLAAKDQMQASQWDDFIDSSTWKNYLFPGLWNTVKAAIFGIVGSVIFGLIFGVGRLAQNKLINGVSTVIVEFFRAVPVLLMIVFFNVFFSRSLQLPGDTAMWAVVAALIFYNGSVVAELVRSGVHNLPKGQREAGIAIGLTRGKSLRYIEIPQALVAMLPALIGQFVVILKDSALGYIISFNELLFFARTYSSPNGNVLQALIVAAAIFIIINFTLSKLAVIVSRRLSSRVKKDKTAAANPAAAVVGAPADLGTQAGQDREDPKA</sequence>
<proteinExistence type="inferred from homology"/>
<feature type="transmembrane region" description="Helical" evidence="7">
    <location>
        <begin position="74"/>
        <end position="94"/>
    </location>
</feature>
<evidence type="ECO:0000313" key="10">
    <source>
        <dbReference type="Proteomes" id="UP000229263"/>
    </source>
</evidence>
<keyword evidence="10" id="KW-1185">Reference proteome</keyword>
<dbReference type="InterPro" id="IPR043429">
    <property type="entry name" value="ArtM/GltK/GlnP/TcyL/YhdX-like"/>
</dbReference>
<feature type="transmembrane region" description="Helical" evidence="7">
    <location>
        <begin position="237"/>
        <end position="261"/>
    </location>
</feature>
<evidence type="ECO:0000256" key="3">
    <source>
        <dbReference type="ARBA" id="ARBA00022475"/>
    </source>
</evidence>
<evidence type="ECO:0000256" key="6">
    <source>
        <dbReference type="ARBA" id="ARBA00023136"/>
    </source>
</evidence>